<keyword evidence="7" id="KW-0472">Membrane</keyword>
<evidence type="ECO:0000256" key="2">
    <source>
        <dbReference type="ARBA" id="ARBA00022692"/>
    </source>
</evidence>
<dbReference type="Gene3D" id="2.60.40.10">
    <property type="entry name" value="Immunoglobulins"/>
    <property type="match status" value="3"/>
</dbReference>
<evidence type="ECO:0000256" key="7">
    <source>
        <dbReference type="ARBA" id="ARBA00023136"/>
    </source>
</evidence>
<keyword evidence="6" id="KW-1133">Transmembrane helix</keyword>
<evidence type="ECO:0000256" key="3">
    <source>
        <dbReference type="ARBA" id="ARBA00022729"/>
    </source>
</evidence>
<dbReference type="GO" id="GO:0007411">
    <property type="term" value="P:axon guidance"/>
    <property type="evidence" value="ECO:0007669"/>
    <property type="project" value="TreeGrafter"/>
</dbReference>
<dbReference type="FunFam" id="2.60.40.10:FF:000017">
    <property type="entry name" value="Down syndrome cell adhesion molecule b"/>
    <property type="match status" value="1"/>
</dbReference>
<dbReference type="InterPro" id="IPR003598">
    <property type="entry name" value="Ig_sub2"/>
</dbReference>
<comment type="subcellular location">
    <subcellularLocation>
        <location evidence="1">Membrane</location>
        <topology evidence="1">Single-pass membrane protein</topology>
    </subcellularLocation>
</comment>
<dbReference type="InterPro" id="IPR036179">
    <property type="entry name" value="Ig-like_dom_sf"/>
</dbReference>
<dbReference type="EnsemblMetazoa" id="SMAR012077-RA">
    <property type="protein sequence ID" value="SMAR012077-PA"/>
    <property type="gene ID" value="SMAR012077"/>
</dbReference>
<reference evidence="12" key="1">
    <citation type="submission" date="2011-05" db="EMBL/GenBank/DDBJ databases">
        <authorList>
            <person name="Richards S.R."/>
            <person name="Qu J."/>
            <person name="Jiang H."/>
            <person name="Jhangiani S.N."/>
            <person name="Agravi P."/>
            <person name="Goodspeed R."/>
            <person name="Gross S."/>
            <person name="Mandapat C."/>
            <person name="Jackson L."/>
            <person name="Mathew T."/>
            <person name="Pu L."/>
            <person name="Thornton R."/>
            <person name="Saada N."/>
            <person name="Wilczek-Boney K.B."/>
            <person name="Lee S."/>
            <person name="Kovar C."/>
            <person name="Wu Y."/>
            <person name="Scherer S.E."/>
            <person name="Worley K.C."/>
            <person name="Muzny D.M."/>
            <person name="Gibbs R."/>
        </authorList>
    </citation>
    <scope>NUCLEOTIDE SEQUENCE</scope>
    <source>
        <strain evidence="12">Brora</strain>
    </source>
</reference>
<proteinExistence type="predicted"/>
<keyword evidence="3" id="KW-0732">Signal</keyword>
<dbReference type="OMA" id="MDIPCLW"/>
<evidence type="ECO:0000256" key="1">
    <source>
        <dbReference type="ARBA" id="ARBA00004167"/>
    </source>
</evidence>
<organism evidence="11 12">
    <name type="scientific">Strigamia maritima</name>
    <name type="common">European centipede</name>
    <name type="synonym">Geophilus maritimus</name>
    <dbReference type="NCBI Taxonomy" id="126957"/>
    <lineage>
        <taxon>Eukaryota</taxon>
        <taxon>Metazoa</taxon>
        <taxon>Ecdysozoa</taxon>
        <taxon>Arthropoda</taxon>
        <taxon>Myriapoda</taxon>
        <taxon>Chilopoda</taxon>
        <taxon>Pleurostigmophora</taxon>
        <taxon>Geophilomorpha</taxon>
        <taxon>Linotaeniidae</taxon>
        <taxon>Strigamia</taxon>
    </lineage>
</organism>
<dbReference type="PANTHER" id="PTHR10075:SF100">
    <property type="entry name" value="FASCICLIN-2"/>
    <property type="match status" value="1"/>
</dbReference>
<dbReference type="HOGENOM" id="CLU_694878_0_0_1"/>
<keyword evidence="4" id="KW-0677">Repeat</keyword>
<feature type="domain" description="Ig-like" evidence="10">
    <location>
        <begin position="18"/>
        <end position="109"/>
    </location>
</feature>
<feature type="domain" description="Ig-like" evidence="10">
    <location>
        <begin position="307"/>
        <end position="344"/>
    </location>
</feature>
<sequence length="344" mass="38136">MQLVEAESDRTSAFSVAPKIMPFSFQEELLREGMRARLQCVVSEGDAPITIEWLKDNAVIPSQLDIKIQQMDEFSSILNIGQVTPKHNGNYTCKARNSATTVEHSAVLNVNVPPKIIPFAFVDDQFYKGMRAHITCAVSQGDPPLNFRWLKDDRPIPTSLQDVATRQYDKYTSSLSIDSVSSVHTGNYTCVVSNRAVTVSHTAQLLVHVPPKIVPFTFQDGHLLEGMLVRVACVVSRGDLPLNISWFKDNKPMSEDFSISVHKLDDYSSVLSIDPVSKKHDGNYTCIAKNLAGSDSFVAPIIVNELPKWVIKPNNTKIPIGGSTVMPCVTTGFPKPTTIWYKVE</sequence>
<dbReference type="SMART" id="SM00408">
    <property type="entry name" value="IGc2"/>
    <property type="match status" value="3"/>
</dbReference>
<name>T1JE40_STRMM</name>
<evidence type="ECO:0000256" key="6">
    <source>
        <dbReference type="ARBA" id="ARBA00022989"/>
    </source>
</evidence>
<evidence type="ECO:0000256" key="9">
    <source>
        <dbReference type="ARBA" id="ARBA00023319"/>
    </source>
</evidence>
<dbReference type="FunFam" id="2.60.40.10:FF:000333">
    <property type="entry name" value="Down syndrome cell adhesion molecule"/>
    <property type="match status" value="2"/>
</dbReference>
<dbReference type="PhylomeDB" id="T1JE40"/>
<dbReference type="GO" id="GO:0098632">
    <property type="term" value="F:cell-cell adhesion mediator activity"/>
    <property type="evidence" value="ECO:0007669"/>
    <property type="project" value="TreeGrafter"/>
</dbReference>
<feature type="domain" description="Ig-like" evidence="10">
    <location>
        <begin position="114"/>
        <end position="200"/>
    </location>
</feature>
<protein>
    <recommendedName>
        <fullName evidence="10">Ig-like domain-containing protein</fullName>
    </recommendedName>
</protein>
<dbReference type="GO" id="GO:0007156">
    <property type="term" value="P:homophilic cell adhesion via plasma membrane adhesion molecules"/>
    <property type="evidence" value="ECO:0007669"/>
    <property type="project" value="TreeGrafter"/>
</dbReference>
<dbReference type="SUPFAM" id="SSF48726">
    <property type="entry name" value="Immunoglobulin"/>
    <property type="match status" value="4"/>
</dbReference>
<feature type="domain" description="Ig-like" evidence="10">
    <location>
        <begin position="211"/>
        <end position="304"/>
    </location>
</feature>
<reference evidence="11" key="2">
    <citation type="submission" date="2015-02" db="UniProtKB">
        <authorList>
            <consortium name="EnsemblMetazoa"/>
        </authorList>
    </citation>
    <scope>IDENTIFICATION</scope>
</reference>
<dbReference type="GO" id="GO:0030424">
    <property type="term" value="C:axon"/>
    <property type="evidence" value="ECO:0007669"/>
    <property type="project" value="TreeGrafter"/>
</dbReference>
<dbReference type="eggNOG" id="KOG3510">
    <property type="taxonomic scope" value="Eukaryota"/>
</dbReference>
<keyword evidence="12" id="KW-1185">Reference proteome</keyword>
<evidence type="ECO:0000259" key="10">
    <source>
        <dbReference type="PROSITE" id="PS50835"/>
    </source>
</evidence>
<dbReference type="InterPro" id="IPR007110">
    <property type="entry name" value="Ig-like_dom"/>
</dbReference>
<dbReference type="EMBL" id="JH432115">
    <property type="status" value="NOT_ANNOTATED_CDS"/>
    <property type="molecule type" value="Genomic_DNA"/>
</dbReference>
<dbReference type="SMART" id="SM00409">
    <property type="entry name" value="IG"/>
    <property type="match status" value="3"/>
</dbReference>
<dbReference type="InterPro" id="IPR013783">
    <property type="entry name" value="Ig-like_fold"/>
</dbReference>
<dbReference type="GO" id="GO:0005886">
    <property type="term" value="C:plasma membrane"/>
    <property type="evidence" value="ECO:0007669"/>
    <property type="project" value="TreeGrafter"/>
</dbReference>
<accession>T1JE40</accession>
<dbReference type="InterPro" id="IPR003599">
    <property type="entry name" value="Ig_sub"/>
</dbReference>
<dbReference type="GO" id="GO:0070593">
    <property type="term" value="P:dendrite self-avoidance"/>
    <property type="evidence" value="ECO:0007669"/>
    <property type="project" value="TreeGrafter"/>
</dbReference>
<keyword evidence="8" id="KW-1015">Disulfide bond</keyword>
<evidence type="ECO:0000256" key="8">
    <source>
        <dbReference type="ARBA" id="ARBA00023157"/>
    </source>
</evidence>
<dbReference type="PIRSF" id="PIRSF000615">
    <property type="entry name" value="TyrPK_CSF1-R"/>
    <property type="match status" value="1"/>
</dbReference>
<dbReference type="PROSITE" id="PS50835">
    <property type="entry name" value="IG_LIKE"/>
    <property type="match status" value="4"/>
</dbReference>
<dbReference type="PANTHER" id="PTHR10075">
    <property type="entry name" value="BASIGIN RELATED"/>
    <property type="match status" value="1"/>
</dbReference>
<evidence type="ECO:0000256" key="4">
    <source>
        <dbReference type="ARBA" id="ARBA00022737"/>
    </source>
</evidence>
<keyword evidence="5" id="KW-0130">Cell adhesion</keyword>
<keyword evidence="2" id="KW-0812">Transmembrane</keyword>
<dbReference type="Pfam" id="PF13927">
    <property type="entry name" value="Ig_3"/>
    <property type="match status" value="3"/>
</dbReference>
<evidence type="ECO:0000313" key="11">
    <source>
        <dbReference type="EnsemblMetazoa" id="SMAR012077-PA"/>
    </source>
</evidence>
<evidence type="ECO:0000313" key="12">
    <source>
        <dbReference type="Proteomes" id="UP000014500"/>
    </source>
</evidence>
<dbReference type="STRING" id="126957.T1JE40"/>
<keyword evidence="9" id="KW-0393">Immunoglobulin domain</keyword>
<evidence type="ECO:0000256" key="5">
    <source>
        <dbReference type="ARBA" id="ARBA00022889"/>
    </source>
</evidence>
<dbReference type="AlphaFoldDB" id="T1JE40"/>
<dbReference type="Proteomes" id="UP000014500">
    <property type="component" value="Unassembled WGS sequence"/>
</dbReference>